<reference evidence="15" key="1">
    <citation type="submission" date="2022-11" db="UniProtKB">
        <authorList>
            <consortium name="WormBaseParasite"/>
        </authorList>
    </citation>
    <scope>IDENTIFICATION</scope>
</reference>
<dbReference type="InterPro" id="IPR035500">
    <property type="entry name" value="NHR-like_dom_sf"/>
</dbReference>
<dbReference type="GO" id="GO:0008270">
    <property type="term" value="F:zinc ion binding"/>
    <property type="evidence" value="ECO:0007669"/>
    <property type="project" value="UniProtKB-KW"/>
</dbReference>
<accession>A0A914C5F8</accession>
<evidence type="ECO:0000256" key="2">
    <source>
        <dbReference type="ARBA" id="ARBA00005993"/>
    </source>
</evidence>
<keyword evidence="10 11" id="KW-0539">Nucleus</keyword>
<dbReference type="GO" id="GO:0000978">
    <property type="term" value="F:RNA polymerase II cis-regulatory region sequence-specific DNA binding"/>
    <property type="evidence" value="ECO:0007669"/>
    <property type="project" value="InterPro"/>
</dbReference>
<evidence type="ECO:0000256" key="3">
    <source>
        <dbReference type="ARBA" id="ARBA00022723"/>
    </source>
</evidence>
<dbReference type="GO" id="GO:0003700">
    <property type="term" value="F:DNA-binding transcription factor activity"/>
    <property type="evidence" value="ECO:0007669"/>
    <property type="project" value="InterPro"/>
</dbReference>
<dbReference type="SUPFAM" id="SSF57716">
    <property type="entry name" value="Glucocorticoid receptor-like (DNA-binding domain)"/>
    <property type="match status" value="1"/>
</dbReference>
<keyword evidence="6 11" id="KW-0805">Transcription regulation</keyword>
<keyword evidence="5 11" id="KW-0862">Zinc</keyword>
<evidence type="ECO:0000256" key="8">
    <source>
        <dbReference type="ARBA" id="ARBA00023163"/>
    </source>
</evidence>
<dbReference type="WBParaSite" id="ACRNAN_Path_337.g1292.t1">
    <property type="protein sequence ID" value="ACRNAN_Path_337.g1292.t1"/>
    <property type="gene ID" value="ACRNAN_Path_337.g1292"/>
</dbReference>
<dbReference type="PROSITE" id="PS51030">
    <property type="entry name" value="NUCLEAR_REC_DBD_2"/>
    <property type="match status" value="1"/>
</dbReference>
<sequence length="432" mass="50087">MIAVPKENLKAYQCKICEAHATGFHFDGQSCSACAAFFRRTVSLNRTYKCPGNNDCLVRYNERQLCRACRFTKCLNIGMKREAVQPKKMSNQNLRAYATKSGLKRNKRFAMANFIRIPPPIISEPSTSSDNLSNISDEEVSGISTPSYSSTSFAPPFIPPPTVPRPEPDIKLNALQYFIDEEMRITERRRIMFCERPVGSLLGASKSCPYDKEDIKPLSFRNFRKSIRTHILLIYEWLRAWPDYSSLSMKDQINFLRKCVLYHTVLDPCYITYQIGDPTKFVMQNGGYVSTLPDCDDGWDDEKDITRENKKRIYIPLLSRLMEIVAQISEMKLSFEEFVALKALVSFQATMYDISEGGRFLMKRQLDEIIRSLYDNYLSKEYEKSQRFGNIILMLSQIFDTGLNFVESHHQVQFFDLWQLDSLLLQFLRDKV</sequence>
<keyword evidence="14" id="KW-1185">Reference proteome</keyword>
<dbReference type="Pfam" id="PF00105">
    <property type="entry name" value="zf-C4"/>
    <property type="match status" value="1"/>
</dbReference>
<evidence type="ECO:0000256" key="9">
    <source>
        <dbReference type="ARBA" id="ARBA00023170"/>
    </source>
</evidence>
<comment type="subcellular location">
    <subcellularLocation>
        <location evidence="1 11">Nucleus</location>
    </subcellularLocation>
</comment>
<feature type="domain" description="Nuclear receptor" evidence="12">
    <location>
        <begin position="11"/>
        <end position="86"/>
    </location>
</feature>
<dbReference type="Proteomes" id="UP000887540">
    <property type="component" value="Unplaced"/>
</dbReference>
<name>A0A914C5F8_9BILA</name>
<dbReference type="PRINTS" id="PR00047">
    <property type="entry name" value="STROIDFINGER"/>
</dbReference>
<dbReference type="CDD" id="cd06157">
    <property type="entry name" value="NR_LBD"/>
    <property type="match status" value="1"/>
</dbReference>
<keyword evidence="7 11" id="KW-0238">DNA-binding</keyword>
<comment type="similarity">
    <text evidence="2 11">Belongs to the nuclear hormone receptor family.</text>
</comment>
<evidence type="ECO:0000313" key="14">
    <source>
        <dbReference type="Proteomes" id="UP000887540"/>
    </source>
</evidence>
<evidence type="ECO:0000256" key="10">
    <source>
        <dbReference type="ARBA" id="ARBA00023242"/>
    </source>
</evidence>
<proteinExistence type="inferred from homology"/>
<evidence type="ECO:0000256" key="1">
    <source>
        <dbReference type="ARBA" id="ARBA00004123"/>
    </source>
</evidence>
<protein>
    <submittedName>
        <fullName evidence="15">Uncharacterized protein</fullName>
    </submittedName>
</protein>
<evidence type="ECO:0000256" key="5">
    <source>
        <dbReference type="ARBA" id="ARBA00022833"/>
    </source>
</evidence>
<dbReference type="InterPro" id="IPR013088">
    <property type="entry name" value="Znf_NHR/GATA"/>
</dbReference>
<feature type="domain" description="NR LBD" evidence="13">
    <location>
        <begin position="181"/>
        <end position="431"/>
    </location>
</feature>
<keyword evidence="3 11" id="KW-0479">Metal-binding</keyword>
<evidence type="ECO:0000259" key="12">
    <source>
        <dbReference type="PROSITE" id="PS51030"/>
    </source>
</evidence>
<dbReference type="InterPro" id="IPR000536">
    <property type="entry name" value="Nucl_hrmn_rcpt_lig-bd"/>
</dbReference>
<dbReference type="SMART" id="SM00430">
    <property type="entry name" value="HOLI"/>
    <property type="match status" value="1"/>
</dbReference>
<keyword evidence="9 11" id="KW-0675">Receptor</keyword>
<dbReference type="InterPro" id="IPR049636">
    <property type="entry name" value="HNF4-like_DBD"/>
</dbReference>
<dbReference type="AlphaFoldDB" id="A0A914C5F8"/>
<dbReference type="PROSITE" id="PS51843">
    <property type="entry name" value="NR_LBD"/>
    <property type="match status" value="1"/>
</dbReference>
<dbReference type="PROSITE" id="PS00031">
    <property type="entry name" value="NUCLEAR_REC_DBD_1"/>
    <property type="match status" value="1"/>
</dbReference>
<dbReference type="PANTHER" id="PTHR46397:SF5">
    <property type="entry name" value="NUCLEAR HORMONE RECEPTOR FAMILY MEMBER NHR-20"/>
    <property type="match status" value="1"/>
</dbReference>
<dbReference type="PANTHER" id="PTHR46397">
    <property type="entry name" value="NUCLEAR HORMONE RECEPTOR FAMILY-RELATED"/>
    <property type="match status" value="1"/>
</dbReference>
<evidence type="ECO:0000313" key="15">
    <source>
        <dbReference type="WBParaSite" id="ACRNAN_Path_337.g1292.t1"/>
    </source>
</evidence>
<evidence type="ECO:0000256" key="11">
    <source>
        <dbReference type="RuleBase" id="RU004334"/>
    </source>
</evidence>
<organism evidence="14 15">
    <name type="scientific">Acrobeloides nanus</name>
    <dbReference type="NCBI Taxonomy" id="290746"/>
    <lineage>
        <taxon>Eukaryota</taxon>
        <taxon>Metazoa</taxon>
        <taxon>Ecdysozoa</taxon>
        <taxon>Nematoda</taxon>
        <taxon>Chromadorea</taxon>
        <taxon>Rhabditida</taxon>
        <taxon>Tylenchina</taxon>
        <taxon>Cephalobomorpha</taxon>
        <taxon>Cephaloboidea</taxon>
        <taxon>Cephalobidae</taxon>
        <taxon>Acrobeloides</taxon>
    </lineage>
</organism>
<dbReference type="SUPFAM" id="SSF48508">
    <property type="entry name" value="Nuclear receptor ligand-binding domain"/>
    <property type="match status" value="1"/>
</dbReference>
<dbReference type="PRINTS" id="PR00398">
    <property type="entry name" value="STRDHORMONER"/>
</dbReference>
<keyword evidence="4 11" id="KW-0863">Zinc-finger</keyword>
<evidence type="ECO:0000256" key="4">
    <source>
        <dbReference type="ARBA" id="ARBA00022771"/>
    </source>
</evidence>
<dbReference type="InterPro" id="IPR001723">
    <property type="entry name" value="Nuclear_hrmn_rcpt"/>
</dbReference>
<dbReference type="GO" id="GO:0005634">
    <property type="term" value="C:nucleus"/>
    <property type="evidence" value="ECO:0007669"/>
    <property type="project" value="UniProtKB-SubCell"/>
</dbReference>
<dbReference type="SMART" id="SM00399">
    <property type="entry name" value="ZnF_C4"/>
    <property type="match status" value="1"/>
</dbReference>
<dbReference type="Pfam" id="PF00104">
    <property type="entry name" value="Hormone_recep"/>
    <property type="match status" value="1"/>
</dbReference>
<evidence type="ECO:0000259" key="13">
    <source>
        <dbReference type="PROSITE" id="PS51843"/>
    </source>
</evidence>
<dbReference type="Gene3D" id="3.30.50.10">
    <property type="entry name" value="Erythroid Transcription Factor GATA-1, subunit A"/>
    <property type="match status" value="1"/>
</dbReference>
<evidence type="ECO:0000256" key="6">
    <source>
        <dbReference type="ARBA" id="ARBA00023015"/>
    </source>
</evidence>
<dbReference type="CDD" id="cd06960">
    <property type="entry name" value="NR_DBD_HNF4A"/>
    <property type="match status" value="1"/>
</dbReference>
<dbReference type="Gene3D" id="1.10.565.10">
    <property type="entry name" value="Retinoid X Receptor"/>
    <property type="match status" value="1"/>
</dbReference>
<evidence type="ECO:0000256" key="7">
    <source>
        <dbReference type="ARBA" id="ARBA00023125"/>
    </source>
</evidence>
<keyword evidence="8 11" id="KW-0804">Transcription</keyword>
<dbReference type="InterPro" id="IPR001628">
    <property type="entry name" value="Znf_hrmn_rcpt"/>
</dbReference>